<sequence length="299" mass="33913">MVLDAIELGLGAATSAADLTLAIVKLKQLWDEVKDVPNEIASILENLEAFGLMLQDLEARLRIDDIPPELRSRIVASPPQLFQRAYASLQDVIGSLNMELQKSNGSRRRFASIKIVLQKSTLQLLEKKLQQALQTFAWAIQIFQLSLMVKAEHGWEVSLRTYCLIPKWAPIFDDELHMVFIEDDFSAVKRSLHTHGLPIWSQDMTGLSLLALATIYQSPKILRQLFKIGLKSTSDLVNYFAEHVLDLVGPESTNFITEIYLQLTQLYLLLDSAFTDLGKPQQRRLDTFHITSDYIPSFI</sequence>
<gene>
    <name evidence="1" type="ORF">HYQ45_011810</name>
</gene>
<name>A0A8I2ZH45_VERLO</name>
<organism evidence="1 2">
    <name type="scientific">Verticillium longisporum</name>
    <name type="common">Verticillium dahliae var. longisporum</name>
    <dbReference type="NCBI Taxonomy" id="100787"/>
    <lineage>
        <taxon>Eukaryota</taxon>
        <taxon>Fungi</taxon>
        <taxon>Dikarya</taxon>
        <taxon>Ascomycota</taxon>
        <taxon>Pezizomycotina</taxon>
        <taxon>Sordariomycetes</taxon>
        <taxon>Hypocreomycetidae</taxon>
        <taxon>Glomerellales</taxon>
        <taxon>Plectosphaerellaceae</taxon>
        <taxon>Verticillium</taxon>
    </lineage>
</organism>
<proteinExistence type="predicted"/>
<protein>
    <submittedName>
        <fullName evidence="1">Uncharacterized protein</fullName>
    </submittedName>
</protein>
<dbReference type="AlphaFoldDB" id="A0A8I2ZH45"/>
<evidence type="ECO:0000313" key="1">
    <source>
        <dbReference type="EMBL" id="KAG7128582.1"/>
    </source>
</evidence>
<dbReference type="OrthoDB" id="3200163at2759"/>
<comment type="caution">
    <text evidence="1">The sequence shown here is derived from an EMBL/GenBank/DDBJ whole genome shotgun (WGS) entry which is preliminary data.</text>
</comment>
<evidence type="ECO:0000313" key="2">
    <source>
        <dbReference type="Proteomes" id="UP000689129"/>
    </source>
</evidence>
<dbReference type="EMBL" id="JAEMWZ010000263">
    <property type="protein sequence ID" value="KAG7128582.1"/>
    <property type="molecule type" value="Genomic_DNA"/>
</dbReference>
<accession>A0A8I2ZH45</accession>
<reference evidence="1" key="1">
    <citation type="journal article" date="2021" name="Mol. Plant Pathol.">
        <title>A 20-kb lineage-specific genomic region tames virulence in pathogenic amphidiploid Verticillium longisporum.</title>
        <authorList>
            <person name="Harting R."/>
            <person name="Starke J."/>
            <person name="Kusch H."/>
            <person name="Poggeler S."/>
            <person name="Maurus I."/>
            <person name="Schluter R."/>
            <person name="Landesfeind M."/>
            <person name="Bulla I."/>
            <person name="Nowrousian M."/>
            <person name="de Jonge R."/>
            <person name="Stahlhut G."/>
            <person name="Hoff K.J."/>
            <person name="Asshauer K.P."/>
            <person name="Thurmer A."/>
            <person name="Stanke M."/>
            <person name="Daniel R."/>
            <person name="Morgenstern B."/>
            <person name="Thomma B.P.H.J."/>
            <person name="Kronstad J.W."/>
            <person name="Braus-Stromeyer S.A."/>
            <person name="Braus G.H."/>
        </authorList>
    </citation>
    <scope>NUCLEOTIDE SEQUENCE</scope>
    <source>
        <strain evidence="1">Vl32</strain>
    </source>
</reference>
<dbReference type="Proteomes" id="UP000689129">
    <property type="component" value="Unassembled WGS sequence"/>
</dbReference>